<dbReference type="Gene3D" id="3.40.395.10">
    <property type="entry name" value="Adenoviral Proteinase, Chain A"/>
    <property type="match status" value="1"/>
</dbReference>
<keyword evidence="6" id="KW-1185">Reference proteome</keyword>
<dbReference type="GO" id="GO:0008234">
    <property type="term" value="F:cysteine-type peptidase activity"/>
    <property type="evidence" value="ECO:0007669"/>
    <property type="project" value="InterPro"/>
</dbReference>
<reference evidence="5" key="1">
    <citation type="submission" date="2020-01" db="EMBL/GenBank/DDBJ databases">
        <authorList>
            <person name="Mishra B."/>
        </authorList>
    </citation>
    <scope>NUCLEOTIDE SEQUENCE [LARGE SCALE GENOMIC DNA]</scope>
</reference>
<dbReference type="SUPFAM" id="SSF54001">
    <property type="entry name" value="Cysteine proteinases"/>
    <property type="match status" value="1"/>
</dbReference>
<evidence type="ECO:0000256" key="1">
    <source>
        <dbReference type="ARBA" id="ARBA00005234"/>
    </source>
</evidence>
<dbReference type="PROSITE" id="PS50600">
    <property type="entry name" value="ULP_PROTEASE"/>
    <property type="match status" value="1"/>
</dbReference>
<dbReference type="Proteomes" id="UP000467841">
    <property type="component" value="Unassembled WGS sequence"/>
</dbReference>
<evidence type="ECO:0000259" key="4">
    <source>
        <dbReference type="PROSITE" id="PS50600"/>
    </source>
</evidence>
<gene>
    <name evidence="5" type="ORF">MERR_LOCUS44566</name>
</gene>
<evidence type="ECO:0000313" key="5">
    <source>
        <dbReference type="EMBL" id="CAA7057330.1"/>
    </source>
</evidence>
<evidence type="ECO:0000313" key="6">
    <source>
        <dbReference type="Proteomes" id="UP000467841"/>
    </source>
</evidence>
<protein>
    <recommendedName>
        <fullName evidence="4">Ubiquitin-like protease family profile domain-containing protein</fullName>
    </recommendedName>
</protein>
<keyword evidence="2" id="KW-0645">Protease</keyword>
<proteinExistence type="inferred from homology"/>
<sequence>MVSDSSPPPRRTAHSPSELETALANTLTASERHGPNVLFPEVDGQAFALFEKTLSVDREFLHISQDMYDLENSFFLDLARSQEWMSTKHMEVLMTYLGAKHAHVLAQENSSFVSPCYVMLPGRTWLKEVHTVYAPMIWNDVHWVGLAIHLGSRYVEVLDPFLSLYADRRLDTFMAPVVEMLPRLISKFCPAATQINTPFSYARMSKIYENKRVGDCGPVAVKFMEMHAYVDPPPHLVGVTDAIMDDFGKTYAMELYRDLVVPIYFPPASP</sequence>
<dbReference type="InterPro" id="IPR038765">
    <property type="entry name" value="Papain-like_cys_pep_sf"/>
</dbReference>
<organism evidence="5 6">
    <name type="scientific">Microthlaspi erraticum</name>
    <dbReference type="NCBI Taxonomy" id="1685480"/>
    <lineage>
        <taxon>Eukaryota</taxon>
        <taxon>Viridiplantae</taxon>
        <taxon>Streptophyta</taxon>
        <taxon>Embryophyta</taxon>
        <taxon>Tracheophyta</taxon>
        <taxon>Spermatophyta</taxon>
        <taxon>Magnoliopsida</taxon>
        <taxon>eudicotyledons</taxon>
        <taxon>Gunneridae</taxon>
        <taxon>Pentapetalae</taxon>
        <taxon>rosids</taxon>
        <taxon>malvids</taxon>
        <taxon>Brassicales</taxon>
        <taxon>Brassicaceae</taxon>
        <taxon>Coluteocarpeae</taxon>
        <taxon>Microthlaspi</taxon>
    </lineage>
</organism>
<dbReference type="EMBL" id="CACVBM020001684">
    <property type="protein sequence ID" value="CAA7057330.1"/>
    <property type="molecule type" value="Genomic_DNA"/>
</dbReference>
<evidence type="ECO:0000256" key="3">
    <source>
        <dbReference type="ARBA" id="ARBA00022801"/>
    </source>
</evidence>
<evidence type="ECO:0000256" key="2">
    <source>
        <dbReference type="ARBA" id="ARBA00022670"/>
    </source>
</evidence>
<feature type="domain" description="Ubiquitin-like protease family profile" evidence="4">
    <location>
        <begin position="68"/>
        <end position="227"/>
    </location>
</feature>
<name>A0A6D2KRW4_9BRAS</name>
<dbReference type="GO" id="GO:0006508">
    <property type="term" value="P:proteolysis"/>
    <property type="evidence" value="ECO:0007669"/>
    <property type="project" value="UniProtKB-KW"/>
</dbReference>
<dbReference type="AlphaFoldDB" id="A0A6D2KRW4"/>
<dbReference type="InterPro" id="IPR003653">
    <property type="entry name" value="Peptidase_C48_C"/>
</dbReference>
<keyword evidence="3" id="KW-0378">Hydrolase</keyword>
<dbReference type="Pfam" id="PF02902">
    <property type="entry name" value="Peptidase_C48"/>
    <property type="match status" value="1"/>
</dbReference>
<dbReference type="OrthoDB" id="1111721at2759"/>
<comment type="similarity">
    <text evidence="1">Belongs to the peptidase C48 family.</text>
</comment>
<comment type="caution">
    <text evidence="5">The sequence shown here is derived from an EMBL/GenBank/DDBJ whole genome shotgun (WGS) entry which is preliminary data.</text>
</comment>
<accession>A0A6D2KRW4</accession>